<keyword evidence="3" id="KW-1185">Reference proteome</keyword>
<feature type="region of interest" description="Disordered" evidence="1">
    <location>
        <begin position="1"/>
        <end position="28"/>
    </location>
</feature>
<feature type="non-terminal residue" evidence="2">
    <location>
        <position position="66"/>
    </location>
</feature>
<evidence type="ECO:0000256" key="1">
    <source>
        <dbReference type="SAM" id="MobiDB-lite"/>
    </source>
</evidence>
<dbReference type="AlphaFoldDB" id="A0A392RJP2"/>
<comment type="caution">
    <text evidence="2">The sequence shown here is derived from an EMBL/GenBank/DDBJ whole genome shotgun (WGS) entry which is preliminary data.</text>
</comment>
<evidence type="ECO:0000313" key="2">
    <source>
        <dbReference type="EMBL" id="MCI36808.1"/>
    </source>
</evidence>
<sequence>MSHQNVIDLDEKDVLAPKGEKDVPTTPFPVVIIDSDDEDDMNQNSFLPFHEVVLPQPVPSPALRMT</sequence>
<dbReference type="EMBL" id="LXQA010237554">
    <property type="protein sequence ID" value="MCI36808.1"/>
    <property type="molecule type" value="Genomic_DNA"/>
</dbReference>
<protein>
    <submittedName>
        <fullName evidence="2">Transcriptional regulator ATRX</fullName>
    </submittedName>
</protein>
<dbReference type="Proteomes" id="UP000265520">
    <property type="component" value="Unassembled WGS sequence"/>
</dbReference>
<feature type="compositionally biased region" description="Basic and acidic residues" evidence="1">
    <location>
        <begin position="12"/>
        <end position="23"/>
    </location>
</feature>
<proteinExistence type="predicted"/>
<evidence type="ECO:0000313" key="3">
    <source>
        <dbReference type="Proteomes" id="UP000265520"/>
    </source>
</evidence>
<name>A0A392RJP2_9FABA</name>
<accession>A0A392RJP2</accession>
<organism evidence="2 3">
    <name type="scientific">Trifolium medium</name>
    <dbReference type="NCBI Taxonomy" id="97028"/>
    <lineage>
        <taxon>Eukaryota</taxon>
        <taxon>Viridiplantae</taxon>
        <taxon>Streptophyta</taxon>
        <taxon>Embryophyta</taxon>
        <taxon>Tracheophyta</taxon>
        <taxon>Spermatophyta</taxon>
        <taxon>Magnoliopsida</taxon>
        <taxon>eudicotyledons</taxon>
        <taxon>Gunneridae</taxon>
        <taxon>Pentapetalae</taxon>
        <taxon>rosids</taxon>
        <taxon>fabids</taxon>
        <taxon>Fabales</taxon>
        <taxon>Fabaceae</taxon>
        <taxon>Papilionoideae</taxon>
        <taxon>50 kb inversion clade</taxon>
        <taxon>NPAAA clade</taxon>
        <taxon>Hologalegina</taxon>
        <taxon>IRL clade</taxon>
        <taxon>Trifolieae</taxon>
        <taxon>Trifolium</taxon>
    </lineage>
</organism>
<reference evidence="2 3" key="1">
    <citation type="journal article" date="2018" name="Front. Plant Sci.">
        <title>Red Clover (Trifolium pratense) and Zigzag Clover (T. medium) - A Picture of Genomic Similarities and Differences.</title>
        <authorList>
            <person name="Dluhosova J."/>
            <person name="Istvanek J."/>
            <person name="Nedelnik J."/>
            <person name="Repkova J."/>
        </authorList>
    </citation>
    <scope>NUCLEOTIDE SEQUENCE [LARGE SCALE GENOMIC DNA]</scope>
    <source>
        <strain evidence="3">cv. 10/8</strain>
        <tissue evidence="2">Leaf</tissue>
    </source>
</reference>